<accession>A0A3N4L5H0</accession>
<gene>
    <name evidence="1" type="ORF">L211DRAFT_215682</name>
</gene>
<sequence>MGHGMGRGPTAAKAQLESDVNNYHLMVTHVELGEEKSLFGHDTFFLDLVNVGYAVERSLERVRGGGDIEVFLIVLY</sequence>
<evidence type="ECO:0000313" key="2">
    <source>
        <dbReference type="Proteomes" id="UP000267821"/>
    </source>
</evidence>
<dbReference type="OrthoDB" id="444135at2759"/>
<dbReference type="Proteomes" id="UP000267821">
    <property type="component" value="Unassembled WGS sequence"/>
</dbReference>
<evidence type="ECO:0000313" key="1">
    <source>
        <dbReference type="EMBL" id="RPB18103.1"/>
    </source>
</evidence>
<protein>
    <submittedName>
        <fullName evidence="1">Uncharacterized protein</fullName>
    </submittedName>
</protein>
<organism evidence="1 2">
    <name type="scientific">Terfezia boudieri ATCC MYA-4762</name>
    <dbReference type="NCBI Taxonomy" id="1051890"/>
    <lineage>
        <taxon>Eukaryota</taxon>
        <taxon>Fungi</taxon>
        <taxon>Dikarya</taxon>
        <taxon>Ascomycota</taxon>
        <taxon>Pezizomycotina</taxon>
        <taxon>Pezizomycetes</taxon>
        <taxon>Pezizales</taxon>
        <taxon>Pezizaceae</taxon>
        <taxon>Terfezia</taxon>
    </lineage>
</organism>
<dbReference type="EMBL" id="ML121698">
    <property type="protein sequence ID" value="RPB18103.1"/>
    <property type="molecule type" value="Genomic_DNA"/>
</dbReference>
<dbReference type="AlphaFoldDB" id="A0A3N4L5H0"/>
<keyword evidence="2" id="KW-1185">Reference proteome</keyword>
<reference evidence="1 2" key="1">
    <citation type="journal article" date="2018" name="Nat. Ecol. Evol.">
        <title>Pezizomycetes genomes reveal the molecular basis of ectomycorrhizal truffle lifestyle.</title>
        <authorList>
            <person name="Murat C."/>
            <person name="Payen T."/>
            <person name="Noel B."/>
            <person name="Kuo A."/>
            <person name="Morin E."/>
            <person name="Chen J."/>
            <person name="Kohler A."/>
            <person name="Krizsan K."/>
            <person name="Balestrini R."/>
            <person name="Da Silva C."/>
            <person name="Montanini B."/>
            <person name="Hainaut M."/>
            <person name="Levati E."/>
            <person name="Barry K.W."/>
            <person name="Belfiori B."/>
            <person name="Cichocki N."/>
            <person name="Clum A."/>
            <person name="Dockter R.B."/>
            <person name="Fauchery L."/>
            <person name="Guy J."/>
            <person name="Iotti M."/>
            <person name="Le Tacon F."/>
            <person name="Lindquist E.A."/>
            <person name="Lipzen A."/>
            <person name="Malagnac F."/>
            <person name="Mello A."/>
            <person name="Molinier V."/>
            <person name="Miyauchi S."/>
            <person name="Poulain J."/>
            <person name="Riccioni C."/>
            <person name="Rubini A."/>
            <person name="Sitrit Y."/>
            <person name="Splivallo R."/>
            <person name="Traeger S."/>
            <person name="Wang M."/>
            <person name="Zifcakova L."/>
            <person name="Wipf D."/>
            <person name="Zambonelli A."/>
            <person name="Paolocci F."/>
            <person name="Nowrousian M."/>
            <person name="Ottonello S."/>
            <person name="Baldrian P."/>
            <person name="Spatafora J.W."/>
            <person name="Henrissat B."/>
            <person name="Nagy L.G."/>
            <person name="Aury J.M."/>
            <person name="Wincker P."/>
            <person name="Grigoriev I.V."/>
            <person name="Bonfante P."/>
            <person name="Martin F.M."/>
        </authorList>
    </citation>
    <scope>NUCLEOTIDE SEQUENCE [LARGE SCALE GENOMIC DNA]</scope>
    <source>
        <strain evidence="1 2">ATCC MYA-4762</strain>
    </source>
</reference>
<dbReference type="InParanoid" id="A0A3N4L5H0"/>
<proteinExistence type="predicted"/>
<name>A0A3N4L5H0_9PEZI</name>